<feature type="region of interest" description="Disordered" evidence="1">
    <location>
        <begin position="340"/>
        <end position="428"/>
    </location>
</feature>
<feature type="compositionally biased region" description="Polar residues" evidence="1">
    <location>
        <begin position="299"/>
        <end position="313"/>
    </location>
</feature>
<reference evidence="2" key="1">
    <citation type="submission" date="2022-07" db="EMBL/GenBank/DDBJ databases">
        <title>Phylogenomic reconstructions and comparative analyses of Kickxellomycotina fungi.</title>
        <authorList>
            <person name="Reynolds N.K."/>
            <person name="Stajich J.E."/>
            <person name="Barry K."/>
            <person name="Grigoriev I.V."/>
            <person name="Crous P."/>
            <person name="Smith M.E."/>
        </authorList>
    </citation>
    <scope>NUCLEOTIDE SEQUENCE</scope>
    <source>
        <strain evidence="2">NRRL 1565</strain>
    </source>
</reference>
<dbReference type="AlphaFoldDB" id="A0A9W8I2E8"/>
<accession>A0A9W8I2E8</accession>
<dbReference type="EMBL" id="JANBUO010000248">
    <property type="protein sequence ID" value="KAJ2805878.1"/>
    <property type="molecule type" value="Genomic_DNA"/>
</dbReference>
<dbReference type="Proteomes" id="UP001140094">
    <property type="component" value="Unassembled WGS sequence"/>
</dbReference>
<feature type="region of interest" description="Disordered" evidence="1">
    <location>
        <begin position="106"/>
        <end position="134"/>
    </location>
</feature>
<feature type="compositionally biased region" description="Polar residues" evidence="1">
    <location>
        <begin position="123"/>
        <end position="133"/>
    </location>
</feature>
<dbReference type="OrthoDB" id="5581387at2759"/>
<feature type="compositionally biased region" description="Low complexity" evidence="1">
    <location>
        <begin position="340"/>
        <end position="365"/>
    </location>
</feature>
<evidence type="ECO:0000256" key="1">
    <source>
        <dbReference type="SAM" id="MobiDB-lite"/>
    </source>
</evidence>
<evidence type="ECO:0000313" key="3">
    <source>
        <dbReference type="Proteomes" id="UP001140094"/>
    </source>
</evidence>
<feature type="region of interest" description="Disordered" evidence="1">
    <location>
        <begin position="284"/>
        <end position="316"/>
    </location>
</feature>
<name>A0A9W8I2E8_9FUNG</name>
<evidence type="ECO:0008006" key="4">
    <source>
        <dbReference type="Google" id="ProtNLM"/>
    </source>
</evidence>
<protein>
    <recommendedName>
        <fullName evidence="4">GAT domain-containing protein</fullName>
    </recommendedName>
</protein>
<gene>
    <name evidence="2" type="ORF">H4R20_001916</name>
</gene>
<proteinExistence type="predicted"/>
<comment type="caution">
    <text evidence="2">The sequence shown here is derived from an EMBL/GenBank/DDBJ whole genome shotgun (WGS) entry which is preliminary data.</text>
</comment>
<keyword evidence="3" id="KW-1185">Reference proteome</keyword>
<sequence>MNVLFTDQETCSLILKLILSTVVPLTVRETMLSMVSNWCVLYQRSLRARLNLEGIVDTVKEKINLRPVARLVPTPPYTLQQDGWHYPESGDTPAGQSIYREGDIQAHGSMPTLTPHHPHTHGQMGSATFNPSASVDPVFLSQQRELMKLYAGNNSSSRGHHPSSRRPTDGTDSNSITPEFITHMEESARELGSLCDMLTETLISLNVEEDPSSNSVVKDMMSDIKKRKDALINFIGMLGSEHMDTLSKLTETIDSVDRCMWLYDKTLNSHNEWRAIQQSLEDASTMDHPSRAIGANGSHLKSYSPAHSSLSVGAQQAESSQSAARLMAAASSSASAIASTSKIRSASGNCGGSTSSISGTGESQSAQRTSEGAYSGTAGPSRGSPAKVMSSKARGKMAETSQGGNGPDQDYFGADSAYGGSGEHQRSL</sequence>
<feature type="region of interest" description="Disordered" evidence="1">
    <location>
        <begin position="151"/>
        <end position="176"/>
    </location>
</feature>
<organism evidence="2 3">
    <name type="scientific">Coemansia guatemalensis</name>
    <dbReference type="NCBI Taxonomy" id="2761395"/>
    <lineage>
        <taxon>Eukaryota</taxon>
        <taxon>Fungi</taxon>
        <taxon>Fungi incertae sedis</taxon>
        <taxon>Zoopagomycota</taxon>
        <taxon>Kickxellomycotina</taxon>
        <taxon>Kickxellomycetes</taxon>
        <taxon>Kickxellales</taxon>
        <taxon>Kickxellaceae</taxon>
        <taxon>Coemansia</taxon>
    </lineage>
</organism>
<evidence type="ECO:0000313" key="2">
    <source>
        <dbReference type="EMBL" id="KAJ2805878.1"/>
    </source>
</evidence>